<comment type="subcellular location">
    <subcellularLocation>
        <location evidence="1">Membrane</location>
        <topology evidence="1">Single-pass membrane protein</topology>
    </subcellularLocation>
</comment>
<dbReference type="STRING" id="1287681.M7T440"/>
<gene>
    <name evidence="7" type="ORF">UCREL1_8455</name>
</gene>
<dbReference type="GO" id="GO:0016020">
    <property type="term" value="C:membrane"/>
    <property type="evidence" value="ECO:0007669"/>
    <property type="project" value="UniProtKB-SubCell"/>
</dbReference>
<feature type="compositionally biased region" description="Low complexity" evidence="5">
    <location>
        <begin position="141"/>
        <end position="172"/>
    </location>
</feature>
<dbReference type="PANTHER" id="PTHR15549:SF33">
    <property type="entry name" value="MEMBRANE PROTEIN WSC4, PUTATIVE (AFU_ORTHOLOGUE AFUA_5G09020)-RELATED"/>
    <property type="match status" value="1"/>
</dbReference>
<evidence type="ECO:0000256" key="5">
    <source>
        <dbReference type="SAM" id="MobiDB-lite"/>
    </source>
</evidence>
<accession>M7T440</accession>
<feature type="region of interest" description="Disordered" evidence="5">
    <location>
        <begin position="212"/>
        <end position="239"/>
    </location>
</feature>
<dbReference type="EMBL" id="KB707042">
    <property type="protein sequence ID" value="EMR64581.1"/>
    <property type="molecule type" value="Genomic_DNA"/>
</dbReference>
<dbReference type="InterPro" id="IPR051694">
    <property type="entry name" value="Immunoregulatory_rcpt-like"/>
</dbReference>
<evidence type="ECO:0000256" key="3">
    <source>
        <dbReference type="ARBA" id="ARBA00022989"/>
    </source>
</evidence>
<dbReference type="eggNOG" id="ENOG502RARA">
    <property type="taxonomic scope" value="Eukaryota"/>
</dbReference>
<feature type="region of interest" description="Disordered" evidence="5">
    <location>
        <begin position="141"/>
        <end position="178"/>
    </location>
</feature>
<evidence type="ECO:0000256" key="1">
    <source>
        <dbReference type="ARBA" id="ARBA00004167"/>
    </source>
</evidence>
<evidence type="ECO:0000256" key="2">
    <source>
        <dbReference type="ARBA" id="ARBA00022692"/>
    </source>
</evidence>
<protein>
    <submittedName>
        <fullName evidence="7">Uncharacterized protein</fullName>
    </submittedName>
</protein>
<dbReference type="AlphaFoldDB" id="M7T440"/>
<dbReference type="PANTHER" id="PTHR15549">
    <property type="entry name" value="PAIRED IMMUNOGLOBULIN-LIKE TYPE 2 RECEPTOR"/>
    <property type="match status" value="1"/>
</dbReference>
<keyword evidence="4 6" id="KW-0472">Membrane</keyword>
<organism evidence="7 8">
    <name type="scientific">Eutypa lata (strain UCR-EL1)</name>
    <name type="common">Grapevine dieback disease fungus</name>
    <name type="synonym">Eutypa armeniacae</name>
    <dbReference type="NCBI Taxonomy" id="1287681"/>
    <lineage>
        <taxon>Eukaryota</taxon>
        <taxon>Fungi</taxon>
        <taxon>Dikarya</taxon>
        <taxon>Ascomycota</taxon>
        <taxon>Pezizomycotina</taxon>
        <taxon>Sordariomycetes</taxon>
        <taxon>Xylariomycetidae</taxon>
        <taxon>Xylariales</taxon>
        <taxon>Diatrypaceae</taxon>
        <taxon>Eutypa</taxon>
    </lineage>
</organism>
<evidence type="ECO:0000313" key="8">
    <source>
        <dbReference type="Proteomes" id="UP000012174"/>
    </source>
</evidence>
<dbReference type="GO" id="GO:0071944">
    <property type="term" value="C:cell periphery"/>
    <property type="evidence" value="ECO:0007669"/>
    <property type="project" value="UniProtKB-ARBA"/>
</dbReference>
<dbReference type="HOGENOM" id="CLU_943432_0_0_1"/>
<proteinExistence type="predicted"/>
<keyword evidence="8" id="KW-1185">Reference proteome</keyword>
<feature type="transmembrane region" description="Helical" evidence="6">
    <location>
        <begin position="184"/>
        <end position="206"/>
    </location>
</feature>
<keyword evidence="3 6" id="KW-1133">Transmembrane helix</keyword>
<keyword evidence="2 6" id="KW-0812">Transmembrane</keyword>
<sequence>MDTDTFTLQQSDCYPDEYTNIYNFKDDSADITTAAYPGDACISGWTTACSGTVVGEDSSAYVQTLCCPLGDYTCDMAQWTRRACVSYLSTPTNIWVTNTSATYGFETTQFAGFSDDEEPIWVWRSAFPLAGVEASTTTVSSSTASSSATSAPGLPDSNPSSTSGSGVDSGSSDTERAPLSTGGLAGVILGAVACVALLAGLGFWLFRRRASGSNRSSSSSPQYQYKPTAGNGPSADLDQQPTAYTGYYYKAELPTYGQEVSELPANYGPANMAHPAEMEGQQTYNHQARPQHELP</sequence>
<dbReference type="OrthoDB" id="5210231at2759"/>
<name>M7T440_EUTLA</name>
<dbReference type="Proteomes" id="UP000012174">
    <property type="component" value="Unassembled WGS sequence"/>
</dbReference>
<feature type="region of interest" description="Disordered" evidence="5">
    <location>
        <begin position="266"/>
        <end position="295"/>
    </location>
</feature>
<reference evidence="8" key="1">
    <citation type="journal article" date="2013" name="Genome Announc.">
        <title>Draft genome sequence of the grapevine dieback fungus Eutypa lata UCR-EL1.</title>
        <authorList>
            <person name="Blanco-Ulate B."/>
            <person name="Rolshausen P.E."/>
            <person name="Cantu D."/>
        </authorList>
    </citation>
    <scope>NUCLEOTIDE SEQUENCE [LARGE SCALE GENOMIC DNA]</scope>
    <source>
        <strain evidence="8">UCR-EL1</strain>
    </source>
</reference>
<dbReference type="KEGG" id="ela:UCREL1_8455"/>
<dbReference type="OMA" id="NMYGTPT"/>
<evidence type="ECO:0000256" key="4">
    <source>
        <dbReference type="ARBA" id="ARBA00023136"/>
    </source>
</evidence>
<evidence type="ECO:0000313" key="7">
    <source>
        <dbReference type="EMBL" id="EMR64581.1"/>
    </source>
</evidence>
<evidence type="ECO:0000256" key="6">
    <source>
        <dbReference type="SAM" id="Phobius"/>
    </source>
</evidence>